<name>A0A397VSG2_9GLOM</name>
<comment type="caution">
    <text evidence="1">The sequence shown here is derived from an EMBL/GenBank/DDBJ whole genome shotgun (WGS) entry which is preliminary data.</text>
</comment>
<gene>
    <name evidence="1" type="ORF">C2G38_2174933</name>
</gene>
<dbReference type="AlphaFoldDB" id="A0A397VSG2"/>
<evidence type="ECO:0000313" key="1">
    <source>
        <dbReference type="EMBL" id="RIB22036.1"/>
    </source>
</evidence>
<evidence type="ECO:0000313" key="2">
    <source>
        <dbReference type="Proteomes" id="UP000266673"/>
    </source>
</evidence>
<dbReference type="OrthoDB" id="2382575at2759"/>
<dbReference type="EMBL" id="QKWP01000327">
    <property type="protein sequence ID" value="RIB22036.1"/>
    <property type="molecule type" value="Genomic_DNA"/>
</dbReference>
<proteinExistence type="predicted"/>
<dbReference type="Proteomes" id="UP000266673">
    <property type="component" value="Unassembled WGS sequence"/>
</dbReference>
<sequence length="256" mass="30002">MSTFDNEKYLGYDALISYLISKKDKSYYGFLSRYRENIAVSTLSVPMKPMSQWQRLDDKWLSRFYEAAEEVEPDSISGLRVMIKSVHKAHNFEKYWIGIISECEKKHEINNYEATREQLLFDLSIIDNKIKMAKEELDQIFSTYNVQFRVGLISNQNPENNIYIFFNPSAQQLLERVWRSFINFNQTPASQPCLVPYTFLDHRQLEETIYSSGLLSRLAVCCQLWKPLPFLVSVALVDGLYVYDISCWIFPFLDAA</sequence>
<reference evidence="1 2" key="1">
    <citation type="submission" date="2018-06" db="EMBL/GenBank/DDBJ databases">
        <title>Comparative genomics reveals the genomic features of Rhizophagus irregularis, R. cerebriforme, R. diaphanum and Gigaspora rosea, and their symbiotic lifestyle signature.</title>
        <authorList>
            <person name="Morin E."/>
            <person name="San Clemente H."/>
            <person name="Chen E.C.H."/>
            <person name="De La Providencia I."/>
            <person name="Hainaut M."/>
            <person name="Kuo A."/>
            <person name="Kohler A."/>
            <person name="Murat C."/>
            <person name="Tang N."/>
            <person name="Roy S."/>
            <person name="Loubradou J."/>
            <person name="Henrissat B."/>
            <person name="Grigoriev I.V."/>
            <person name="Corradi N."/>
            <person name="Roux C."/>
            <person name="Martin F.M."/>
        </authorList>
    </citation>
    <scope>NUCLEOTIDE SEQUENCE [LARGE SCALE GENOMIC DNA]</scope>
    <source>
        <strain evidence="1 2">DAOM 194757</strain>
    </source>
</reference>
<keyword evidence="2" id="KW-1185">Reference proteome</keyword>
<organism evidence="1 2">
    <name type="scientific">Gigaspora rosea</name>
    <dbReference type="NCBI Taxonomy" id="44941"/>
    <lineage>
        <taxon>Eukaryota</taxon>
        <taxon>Fungi</taxon>
        <taxon>Fungi incertae sedis</taxon>
        <taxon>Mucoromycota</taxon>
        <taxon>Glomeromycotina</taxon>
        <taxon>Glomeromycetes</taxon>
        <taxon>Diversisporales</taxon>
        <taxon>Gigasporaceae</taxon>
        <taxon>Gigaspora</taxon>
    </lineage>
</organism>
<protein>
    <submittedName>
        <fullName evidence="1">Uncharacterized protein</fullName>
    </submittedName>
</protein>
<accession>A0A397VSG2</accession>